<keyword evidence="1" id="KW-1133">Transmembrane helix</keyword>
<sequence>MQITDETLMALADGELSSDVAERVMAAVEADSELQARLRRFTETRRLLREEAARPQPSPRDAALIARITAATQTKPAPPEEQRGSAPANLNRRPLAALAAAMAAAVIGLGWWWGYGGPESSLPKAHLTALDSLMSGESSELPDGQDLTMIASYRTGAGELCREFETHSGTEMTVVVACREGEGWSQRFATDIEAAEGYVPASGDLEALDKFLAETEAGAPLTPAEETTALAE</sequence>
<keyword evidence="1" id="KW-0472">Membrane</keyword>
<dbReference type="Gene3D" id="1.10.10.1320">
    <property type="entry name" value="Anti-sigma factor, zinc-finger domain"/>
    <property type="match status" value="1"/>
</dbReference>
<dbReference type="Proteomes" id="UP001215549">
    <property type="component" value="Chromosome"/>
</dbReference>
<feature type="domain" description="Anti sigma-E protein RseA N-terminal" evidence="2">
    <location>
        <begin position="4"/>
        <end position="77"/>
    </location>
</feature>
<keyword evidence="4" id="KW-1185">Reference proteome</keyword>
<dbReference type="Pfam" id="PF03872">
    <property type="entry name" value="RseA_N"/>
    <property type="match status" value="1"/>
</dbReference>
<accession>A0ABY7SCQ6</accession>
<feature type="transmembrane region" description="Helical" evidence="1">
    <location>
        <begin position="95"/>
        <end position="114"/>
    </location>
</feature>
<name>A0ABY7SCQ6_9RHOB</name>
<evidence type="ECO:0000313" key="3">
    <source>
        <dbReference type="EMBL" id="WCR03546.1"/>
    </source>
</evidence>
<dbReference type="RefSeq" id="WP_076522933.1">
    <property type="nucleotide sequence ID" value="NZ_CP067140.1"/>
</dbReference>
<reference evidence="3 4" key="1">
    <citation type="submission" date="2021-01" db="EMBL/GenBank/DDBJ databases">
        <title>Biogeographic distribution of Paracoccus.</title>
        <authorList>
            <person name="Hollensteiner J."/>
            <person name="Leineberger J."/>
            <person name="Brinkhoff T."/>
            <person name="Daniel R."/>
        </authorList>
    </citation>
    <scope>NUCLEOTIDE SEQUENCE [LARGE SCALE GENOMIC DNA]</scope>
    <source>
        <strain evidence="3 4">DSM 18447</strain>
    </source>
</reference>
<organism evidence="3 4">
    <name type="scientific">Paracoccus saliphilus</name>
    <dbReference type="NCBI Taxonomy" id="405559"/>
    <lineage>
        <taxon>Bacteria</taxon>
        <taxon>Pseudomonadati</taxon>
        <taxon>Pseudomonadota</taxon>
        <taxon>Alphaproteobacteria</taxon>
        <taxon>Rhodobacterales</taxon>
        <taxon>Paracoccaceae</taxon>
        <taxon>Paracoccus</taxon>
    </lineage>
</organism>
<evidence type="ECO:0000256" key="1">
    <source>
        <dbReference type="SAM" id="Phobius"/>
    </source>
</evidence>
<evidence type="ECO:0000259" key="2">
    <source>
        <dbReference type="Pfam" id="PF03872"/>
    </source>
</evidence>
<proteinExistence type="predicted"/>
<evidence type="ECO:0000313" key="4">
    <source>
        <dbReference type="Proteomes" id="UP001215549"/>
    </source>
</evidence>
<dbReference type="InterPro" id="IPR041916">
    <property type="entry name" value="Anti_sigma_zinc_sf"/>
</dbReference>
<gene>
    <name evidence="3" type="ORF">JHX88_01850</name>
</gene>
<protein>
    <recommendedName>
        <fullName evidence="2">Anti sigma-E protein RseA N-terminal domain-containing protein</fullName>
    </recommendedName>
</protein>
<dbReference type="EMBL" id="CP067140">
    <property type="protein sequence ID" value="WCR03546.1"/>
    <property type="molecule type" value="Genomic_DNA"/>
</dbReference>
<keyword evidence="1" id="KW-0812">Transmembrane</keyword>
<dbReference type="InterPro" id="IPR005572">
    <property type="entry name" value="Anti-sigma_E_RseA_N"/>
</dbReference>